<evidence type="ECO:0000256" key="7">
    <source>
        <dbReference type="NCBIfam" id="TIGR01068"/>
    </source>
</evidence>
<dbReference type="EMBL" id="JAMKFE010000003">
    <property type="protein sequence ID" value="MCM5679076.1"/>
    <property type="molecule type" value="Genomic_DNA"/>
</dbReference>
<evidence type="ECO:0000256" key="5">
    <source>
        <dbReference type="ARBA" id="ARBA00023157"/>
    </source>
</evidence>
<evidence type="ECO:0000313" key="9">
    <source>
        <dbReference type="EMBL" id="MCM5679076.1"/>
    </source>
</evidence>
<evidence type="ECO:0000313" key="10">
    <source>
        <dbReference type="Proteomes" id="UP001165541"/>
    </source>
</evidence>
<organism evidence="9 10">
    <name type="scientific">Caldimonas mangrovi</name>
    <dbReference type="NCBI Taxonomy" id="2944811"/>
    <lineage>
        <taxon>Bacteria</taxon>
        <taxon>Pseudomonadati</taxon>
        <taxon>Pseudomonadota</taxon>
        <taxon>Betaproteobacteria</taxon>
        <taxon>Burkholderiales</taxon>
        <taxon>Sphaerotilaceae</taxon>
        <taxon>Caldimonas</taxon>
    </lineage>
</organism>
<feature type="domain" description="Thioredoxin" evidence="8">
    <location>
        <begin position="44"/>
        <end position="155"/>
    </location>
</feature>
<dbReference type="Proteomes" id="UP001165541">
    <property type="component" value="Unassembled WGS sequence"/>
</dbReference>
<dbReference type="InterPro" id="IPR017937">
    <property type="entry name" value="Thioredoxin_CS"/>
</dbReference>
<dbReference type="InterPro" id="IPR036249">
    <property type="entry name" value="Thioredoxin-like_sf"/>
</dbReference>
<dbReference type="InterPro" id="IPR005746">
    <property type="entry name" value="Thioredoxin"/>
</dbReference>
<dbReference type="Gene3D" id="2.30.30.380">
    <property type="entry name" value="Zn-finger domain of Sec23/24"/>
    <property type="match status" value="1"/>
</dbReference>
<dbReference type="Pfam" id="PF00085">
    <property type="entry name" value="Thioredoxin"/>
    <property type="match status" value="1"/>
</dbReference>
<keyword evidence="10" id="KW-1185">Reference proteome</keyword>
<sequence length="155" mass="17575">MLALLPVQVRLRRYPVLIACLHCQTLNRVPQARLQDDPNCGQCKQPLLSGEPFELTDENFAAVVGKTELPVVVDVWAPWCGPCRMMAPQFEQAARELKGQALFVKLNSDDNPKTSVRYRIRSIPTVLLFRGGEEYSRQSGAMPARDLVRWVQQVR</sequence>
<dbReference type="PANTHER" id="PTHR45663:SF11">
    <property type="entry name" value="GEO12009P1"/>
    <property type="match status" value="1"/>
</dbReference>
<dbReference type="NCBIfam" id="TIGR01068">
    <property type="entry name" value="thioredoxin"/>
    <property type="match status" value="1"/>
</dbReference>
<keyword evidence="4" id="KW-0249">Electron transport</keyword>
<keyword evidence="2" id="KW-0813">Transport</keyword>
<reference evidence="9" key="1">
    <citation type="submission" date="2022-05" db="EMBL/GenBank/DDBJ databases">
        <title>Schlegelella sp. nov., isolated from mangrove soil.</title>
        <authorList>
            <person name="Liu Y."/>
            <person name="Ge X."/>
            <person name="Liu W."/>
        </authorList>
    </citation>
    <scope>NUCLEOTIDE SEQUENCE</scope>
    <source>
        <strain evidence="9">S2-27</strain>
    </source>
</reference>
<name>A0ABT0YK10_9BURK</name>
<accession>A0ABT0YK10</accession>
<keyword evidence="3" id="KW-0479">Metal-binding</keyword>
<dbReference type="Gene3D" id="3.40.30.10">
    <property type="entry name" value="Glutaredoxin"/>
    <property type="match status" value="1"/>
</dbReference>
<evidence type="ECO:0000259" key="8">
    <source>
        <dbReference type="PROSITE" id="PS51352"/>
    </source>
</evidence>
<comment type="similarity">
    <text evidence="1">Belongs to the thioredoxin family.</text>
</comment>
<evidence type="ECO:0000256" key="3">
    <source>
        <dbReference type="ARBA" id="ARBA00022723"/>
    </source>
</evidence>
<dbReference type="InterPro" id="IPR049299">
    <property type="entry name" value="Thio2_N"/>
</dbReference>
<dbReference type="PRINTS" id="PR00421">
    <property type="entry name" value="THIOREDOXIN"/>
</dbReference>
<dbReference type="NCBIfam" id="NF008229">
    <property type="entry name" value="PRK10996.1"/>
    <property type="match status" value="1"/>
</dbReference>
<dbReference type="SUPFAM" id="SSF52833">
    <property type="entry name" value="Thioredoxin-like"/>
    <property type="match status" value="1"/>
</dbReference>
<keyword evidence="6" id="KW-0676">Redox-active center</keyword>
<dbReference type="PROSITE" id="PS51352">
    <property type="entry name" value="THIOREDOXIN_2"/>
    <property type="match status" value="1"/>
</dbReference>
<dbReference type="PROSITE" id="PS00194">
    <property type="entry name" value="THIOREDOXIN_1"/>
    <property type="match status" value="1"/>
</dbReference>
<dbReference type="PANTHER" id="PTHR45663">
    <property type="entry name" value="GEO12009P1"/>
    <property type="match status" value="1"/>
</dbReference>
<proteinExistence type="inferred from homology"/>
<evidence type="ECO:0000256" key="4">
    <source>
        <dbReference type="ARBA" id="ARBA00022982"/>
    </source>
</evidence>
<keyword evidence="5" id="KW-1015">Disulfide bond</keyword>
<evidence type="ECO:0000256" key="1">
    <source>
        <dbReference type="ARBA" id="ARBA00008987"/>
    </source>
</evidence>
<gene>
    <name evidence="9" type="primary">trxC</name>
    <name evidence="9" type="ORF">M8A51_05970</name>
</gene>
<dbReference type="Pfam" id="PF21352">
    <property type="entry name" value="Zn_ribbon_Thio2"/>
    <property type="match status" value="1"/>
</dbReference>
<evidence type="ECO:0000256" key="6">
    <source>
        <dbReference type="ARBA" id="ARBA00023284"/>
    </source>
</evidence>
<dbReference type="InterPro" id="IPR013766">
    <property type="entry name" value="Thioredoxin_domain"/>
</dbReference>
<evidence type="ECO:0000256" key="2">
    <source>
        <dbReference type="ARBA" id="ARBA00022448"/>
    </source>
</evidence>
<protein>
    <recommendedName>
        <fullName evidence="7">Thioredoxin</fullName>
    </recommendedName>
</protein>
<dbReference type="CDD" id="cd02947">
    <property type="entry name" value="TRX_family"/>
    <property type="match status" value="1"/>
</dbReference>
<comment type="caution">
    <text evidence="9">The sequence shown here is derived from an EMBL/GenBank/DDBJ whole genome shotgun (WGS) entry which is preliminary data.</text>
</comment>